<accession>A0A5S3PIE9</accession>
<dbReference type="EMBL" id="VANS01000001">
    <property type="protein sequence ID" value="TMM54137.1"/>
    <property type="molecule type" value="Genomic_DNA"/>
</dbReference>
<dbReference type="Pfam" id="PF20232">
    <property type="entry name" value="T6SS_FHA_C"/>
    <property type="match status" value="1"/>
</dbReference>
<dbReference type="SUPFAM" id="SSF49879">
    <property type="entry name" value="SMAD/FHA domain"/>
    <property type="match status" value="1"/>
</dbReference>
<dbReference type="InterPro" id="IPR017735">
    <property type="entry name" value="T6SS_FHA"/>
</dbReference>
<dbReference type="NCBIfam" id="TIGR03354">
    <property type="entry name" value="VI_FHA"/>
    <property type="match status" value="1"/>
</dbReference>
<comment type="caution">
    <text evidence="3">The sequence shown here is derived from an EMBL/GenBank/DDBJ whole genome shotgun (WGS) entry which is preliminary data.</text>
</comment>
<dbReference type="SMART" id="SM00240">
    <property type="entry name" value="FHA"/>
    <property type="match status" value="1"/>
</dbReference>
<protein>
    <submittedName>
        <fullName evidence="3">Type VI secretion system-associated FHA domain protein TagH</fullName>
    </submittedName>
</protein>
<evidence type="ECO:0000259" key="2">
    <source>
        <dbReference type="PROSITE" id="PS50006"/>
    </source>
</evidence>
<feature type="region of interest" description="Disordered" evidence="1">
    <location>
        <begin position="114"/>
        <end position="283"/>
    </location>
</feature>
<dbReference type="PANTHER" id="PTHR23308">
    <property type="entry name" value="NUCLEAR INHIBITOR OF PROTEIN PHOSPHATASE-1"/>
    <property type="match status" value="1"/>
</dbReference>
<reference evidence="3 4" key="1">
    <citation type="submission" date="2019-05" db="EMBL/GenBank/DDBJ databases">
        <title>Sulfitobacter sabulilitoris sp. nov., isolated from a marine sand.</title>
        <authorList>
            <person name="Yoon J.-H."/>
        </authorList>
    </citation>
    <scope>NUCLEOTIDE SEQUENCE [LARGE SCALE GENOMIC DNA]</scope>
    <source>
        <strain evidence="3 4">HSMS-29</strain>
    </source>
</reference>
<feature type="domain" description="FHA" evidence="2">
    <location>
        <begin position="27"/>
        <end position="77"/>
    </location>
</feature>
<dbReference type="InterPro" id="IPR050923">
    <property type="entry name" value="Cell_Proc_Reg/RNA_Proc"/>
</dbReference>
<evidence type="ECO:0000313" key="4">
    <source>
        <dbReference type="Proteomes" id="UP000309550"/>
    </source>
</evidence>
<feature type="compositionally biased region" description="Basic and acidic residues" evidence="1">
    <location>
        <begin position="186"/>
        <end position="196"/>
    </location>
</feature>
<gene>
    <name evidence="3" type="primary">tagH</name>
    <name evidence="3" type="ORF">FDT80_00590</name>
</gene>
<dbReference type="RefSeq" id="WP_138660311.1">
    <property type="nucleotide sequence ID" value="NZ_VANS01000001.1"/>
</dbReference>
<dbReference type="AlphaFoldDB" id="A0A5S3PIE9"/>
<dbReference type="Pfam" id="PF00498">
    <property type="entry name" value="FHA"/>
    <property type="match status" value="1"/>
</dbReference>
<dbReference type="PROSITE" id="PS50006">
    <property type="entry name" value="FHA_DOMAIN"/>
    <property type="match status" value="1"/>
</dbReference>
<organism evidence="3 4">
    <name type="scientific">Sulfitobacter sabulilitoris</name>
    <dbReference type="NCBI Taxonomy" id="2562655"/>
    <lineage>
        <taxon>Bacteria</taxon>
        <taxon>Pseudomonadati</taxon>
        <taxon>Pseudomonadota</taxon>
        <taxon>Alphaproteobacteria</taxon>
        <taxon>Rhodobacterales</taxon>
        <taxon>Roseobacteraceae</taxon>
        <taxon>Sulfitobacter</taxon>
    </lineage>
</organism>
<name>A0A5S3PIE9_9RHOB</name>
<feature type="compositionally biased region" description="Low complexity" evidence="1">
    <location>
        <begin position="215"/>
        <end position="235"/>
    </location>
</feature>
<dbReference type="OrthoDB" id="273564at2"/>
<feature type="compositionally biased region" description="Pro residues" evidence="1">
    <location>
        <begin position="248"/>
        <end position="260"/>
    </location>
</feature>
<dbReference type="InterPro" id="IPR046883">
    <property type="entry name" value="T6SS_FHA_C"/>
</dbReference>
<dbReference type="InterPro" id="IPR000253">
    <property type="entry name" value="FHA_dom"/>
</dbReference>
<dbReference type="Gene3D" id="2.60.200.20">
    <property type="match status" value="1"/>
</dbReference>
<dbReference type="CDD" id="cd00060">
    <property type="entry name" value="FHA"/>
    <property type="match status" value="1"/>
</dbReference>
<keyword evidence="4" id="KW-1185">Reference proteome</keyword>
<evidence type="ECO:0000256" key="1">
    <source>
        <dbReference type="SAM" id="MobiDB-lite"/>
    </source>
</evidence>
<dbReference type="InterPro" id="IPR008984">
    <property type="entry name" value="SMAD_FHA_dom_sf"/>
</dbReference>
<sequence length="473" mass="50242">MSVILHFQSTGAVPGNAKPFRMLGGSLTIGRSDQNDMVLPDPDKMISGRHCAIEDLDGNVTVIDFSTNGTFLNYGKMPLGKTPTPLNDGDILSIGAYELLVEIAPVQQAPLADPLQDLPVPGKADDMADFLDPLDSGSAGIGGGSDDDFLDDLLGGPTAGPSGVKRDQLGDDGLLPPLGEEDDDDFLRPARPEPDRPAQSSHSSALSDMIPTPAPATSTIPDDWDLDLPAAGQGADDQDDDPFAQPQEAPPVDPPMPQTVPPRAAGITPDGPQPAPGGPDAASRAFLDALGAGDLKILDDDLVETMTRLGGVLNTMIGGVREILMTRQSIKSEFRMQQTVISAGANNPLKFSVSVDQAIEAMTRPAVKGYLPAATAAEEALDDIKAHEVAMMTGMEAALKGVLARLEPRKLAERIAADSSLRSVLTNKKARYWDVFEAQYGEISDQAENDFHDLFSKEFSRAYQAQLDRLKPK</sequence>
<dbReference type="Proteomes" id="UP000309550">
    <property type="component" value="Unassembled WGS sequence"/>
</dbReference>
<proteinExistence type="predicted"/>
<evidence type="ECO:0000313" key="3">
    <source>
        <dbReference type="EMBL" id="TMM54137.1"/>
    </source>
</evidence>